<proteinExistence type="predicted"/>
<name>A0A5E4X909_9BURK</name>
<dbReference type="Proteomes" id="UP000414233">
    <property type="component" value="Unassembled WGS sequence"/>
</dbReference>
<dbReference type="EMBL" id="CABPRZ010000016">
    <property type="protein sequence ID" value="VVE32793.1"/>
    <property type="molecule type" value="Genomic_DNA"/>
</dbReference>
<reference evidence="1 2" key="1">
    <citation type="submission" date="2019-08" db="EMBL/GenBank/DDBJ databases">
        <authorList>
            <person name="Peeters C."/>
        </authorList>
    </citation>
    <scope>NUCLEOTIDE SEQUENCE [LARGE SCALE GENOMIC DNA]</scope>
    <source>
        <strain evidence="1 2">LMG 30175</strain>
    </source>
</reference>
<keyword evidence="2" id="KW-1185">Reference proteome</keyword>
<organism evidence="1 2">
    <name type="scientific">Pandoraea terrae</name>
    <dbReference type="NCBI Taxonomy" id="1537710"/>
    <lineage>
        <taxon>Bacteria</taxon>
        <taxon>Pseudomonadati</taxon>
        <taxon>Pseudomonadota</taxon>
        <taxon>Betaproteobacteria</taxon>
        <taxon>Burkholderiales</taxon>
        <taxon>Burkholderiaceae</taxon>
        <taxon>Pandoraea</taxon>
    </lineage>
</organism>
<sequence>MSLKTILEAQSKWTWDTMESSAHLGEMVREDALTSVNLAMIYRQAVEQGIDDFYITSTQGAKLEVEYGADWLWGRGEQAYLVQAKRLNIIARAHLTSYKIDLPQLFDLLDAAEALSGSNGYRVHAAYVFYNAMLGDNFPRADYGCTCVDAATLAGFIKEKSHQDTCLVSFADAMQKLDARPWHQMF</sequence>
<accession>A0A5E4X909</accession>
<dbReference type="AlphaFoldDB" id="A0A5E4X909"/>
<gene>
    <name evidence="1" type="ORF">PTE30175_03645</name>
</gene>
<evidence type="ECO:0000313" key="1">
    <source>
        <dbReference type="EMBL" id="VVE32793.1"/>
    </source>
</evidence>
<evidence type="ECO:0000313" key="2">
    <source>
        <dbReference type="Proteomes" id="UP000414233"/>
    </source>
</evidence>
<protein>
    <submittedName>
        <fullName evidence="1">Uncharacterized protein</fullName>
    </submittedName>
</protein>